<gene>
    <name evidence="2" type="ORF">HMPREF9430_00499</name>
</gene>
<dbReference type="PANTHER" id="PTHR21381">
    <property type="entry name" value="ZGC:162297"/>
    <property type="match status" value="1"/>
</dbReference>
<dbReference type="Gene3D" id="3.20.20.70">
    <property type="entry name" value="Aldolase class I"/>
    <property type="match status" value="1"/>
</dbReference>
<proteinExistence type="inferred from homology"/>
<accession>E7MLT6</accession>
<dbReference type="EMBL" id="AECQ01000007">
    <property type="protein sequence ID" value="EFW24942.1"/>
    <property type="molecule type" value="Genomic_DNA"/>
</dbReference>
<reference evidence="2 3" key="1">
    <citation type="submission" date="2010-08" db="EMBL/GenBank/DDBJ databases">
        <authorList>
            <person name="Weinstock G."/>
            <person name="Sodergren E."/>
            <person name="Clifton S."/>
            <person name="Fulton L."/>
            <person name="Fulton B."/>
            <person name="Courtney L."/>
            <person name="Fronick C."/>
            <person name="Harrison M."/>
            <person name="Strong C."/>
            <person name="Farmer C."/>
            <person name="Delahaunty K."/>
            <person name="Markovic C."/>
            <person name="Hall O."/>
            <person name="Minx P."/>
            <person name="Tomlinson C."/>
            <person name="Mitreva M."/>
            <person name="Hou S."/>
            <person name="Chen J."/>
            <person name="Wollam A."/>
            <person name="Pepin K.H."/>
            <person name="Johnson M."/>
            <person name="Bhonagiri V."/>
            <person name="Zhang X."/>
            <person name="Suruliraj S."/>
            <person name="Warren W."/>
            <person name="Chinwalla A."/>
            <person name="Mardis E.R."/>
            <person name="Wilson R.K."/>
        </authorList>
    </citation>
    <scope>NUCLEOTIDE SEQUENCE [LARGE SCALE GENOMIC DNA]</scope>
    <source>
        <strain evidence="2 3">F0204</strain>
    </source>
</reference>
<dbReference type="Proteomes" id="UP000004097">
    <property type="component" value="Unassembled WGS sequence"/>
</dbReference>
<dbReference type="AlphaFoldDB" id="E7MLT6"/>
<protein>
    <submittedName>
        <fullName evidence="2">Membrane complex biogenesis protein, BtpA family</fullName>
    </submittedName>
</protein>
<dbReference type="NCBIfam" id="TIGR00259">
    <property type="entry name" value="thylakoid_BtpA"/>
    <property type="match status" value="1"/>
</dbReference>
<dbReference type="Pfam" id="PF03437">
    <property type="entry name" value="BtpA"/>
    <property type="match status" value="1"/>
</dbReference>
<dbReference type="HOGENOM" id="CLU_075239_1_0_9"/>
<dbReference type="InterPro" id="IPR013785">
    <property type="entry name" value="Aldolase_TIM"/>
</dbReference>
<evidence type="ECO:0000256" key="1">
    <source>
        <dbReference type="ARBA" id="ARBA00006007"/>
    </source>
</evidence>
<evidence type="ECO:0000313" key="3">
    <source>
        <dbReference type="Proteomes" id="UP000004097"/>
    </source>
</evidence>
<comment type="caution">
    <text evidence="2">The sequence shown here is derived from an EMBL/GenBank/DDBJ whole genome shotgun (WGS) entry which is preliminary data.</text>
</comment>
<dbReference type="RefSeq" id="WP_006525339.1">
    <property type="nucleotide sequence ID" value="NZ_GL637648.1"/>
</dbReference>
<dbReference type="eggNOG" id="COG0434">
    <property type="taxonomic scope" value="Bacteria"/>
</dbReference>
<dbReference type="STRING" id="706433.HMPREF9430_00499"/>
<dbReference type="InterPro" id="IPR011060">
    <property type="entry name" value="RibuloseP-bd_barrel"/>
</dbReference>
<comment type="similarity">
    <text evidence="1">Belongs to the BtpA family.</text>
</comment>
<dbReference type="OrthoDB" id="9791357at2"/>
<dbReference type="PANTHER" id="PTHR21381:SF3">
    <property type="entry name" value="SGC REGION PROTEIN SGCQ-RELATED"/>
    <property type="match status" value="1"/>
</dbReference>
<evidence type="ECO:0000313" key="2">
    <source>
        <dbReference type="EMBL" id="EFW24942.1"/>
    </source>
</evidence>
<organism evidence="2 3">
    <name type="scientific">Solobacterium moorei F0204</name>
    <dbReference type="NCBI Taxonomy" id="706433"/>
    <lineage>
        <taxon>Bacteria</taxon>
        <taxon>Bacillati</taxon>
        <taxon>Bacillota</taxon>
        <taxon>Erysipelotrichia</taxon>
        <taxon>Erysipelotrichales</taxon>
        <taxon>Erysipelotrichaceae</taxon>
        <taxon>Solobacterium</taxon>
    </lineage>
</organism>
<name>E7MLT6_9FIRM</name>
<dbReference type="InterPro" id="IPR005137">
    <property type="entry name" value="BtpA"/>
</dbReference>
<dbReference type="SUPFAM" id="SSF51366">
    <property type="entry name" value="Ribulose-phoshate binding barrel"/>
    <property type="match status" value="1"/>
</dbReference>
<keyword evidence="3" id="KW-1185">Reference proteome</keyword>
<sequence length="269" mass="30122">MLDNKKFPLSLVMIQPPAMPGSYKNNGKDLEAIEKYVYEEAEMIYKQGFDGFILQNMHDGPVAQTARPETIAFMTRLGLMLKREFPTMVLGILVNWDGVASLAVAEAVNADFVRVEHLYSGVSIDTLGFHQGQCSDILMMKKRLGSSIPIYADVMEVNANYLVSESKVEAAKKMMRYAYPDGLFISGKNTEESLEIIKEIRKTLPDVPVFLGGGATGENIGELLKYYDGVSVATWVKNGNMENPIDPERAQTFLGQCRMASEWRRRTEK</sequence>